<feature type="transmembrane region" description="Helical" evidence="1">
    <location>
        <begin position="40"/>
        <end position="62"/>
    </location>
</feature>
<keyword evidence="3" id="KW-1185">Reference proteome</keyword>
<reference evidence="2" key="1">
    <citation type="thesis" date="2021" institute="BYU ScholarsArchive" country="Provo, UT, USA">
        <title>Applications of and Algorithms for Genome Assembly and Genomic Analyses with an Emphasis on Marine Teleosts.</title>
        <authorList>
            <person name="Pickett B.D."/>
        </authorList>
    </citation>
    <scope>NUCLEOTIDE SEQUENCE</scope>
    <source>
        <strain evidence="2">HI-2016</strain>
    </source>
</reference>
<keyword evidence="1" id="KW-1133">Transmembrane helix</keyword>
<dbReference type="EMBL" id="JAFBMS010000120">
    <property type="protein sequence ID" value="KAG9335402.1"/>
    <property type="molecule type" value="Genomic_DNA"/>
</dbReference>
<dbReference type="OrthoDB" id="10039395at2759"/>
<evidence type="ECO:0000256" key="1">
    <source>
        <dbReference type="SAM" id="Phobius"/>
    </source>
</evidence>
<comment type="caution">
    <text evidence="2">The sequence shown here is derived from an EMBL/GenBank/DDBJ whole genome shotgun (WGS) entry which is preliminary data.</text>
</comment>
<gene>
    <name evidence="2" type="ORF">JZ751_004723</name>
</gene>
<protein>
    <submittedName>
        <fullName evidence="2">Uncharacterized protein</fullName>
    </submittedName>
</protein>
<keyword evidence="1" id="KW-0812">Transmembrane</keyword>
<evidence type="ECO:0000313" key="3">
    <source>
        <dbReference type="Proteomes" id="UP000824540"/>
    </source>
</evidence>
<name>A0A8T2NCG6_9TELE</name>
<dbReference type="AlphaFoldDB" id="A0A8T2NCG6"/>
<proteinExistence type="predicted"/>
<accession>A0A8T2NCG6</accession>
<dbReference type="Proteomes" id="UP000824540">
    <property type="component" value="Unassembled WGS sequence"/>
</dbReference>
<organism evidence="2 3">
    <name type="scientific">Albula glossodonta</name>
    <name type="common">roundjaw bonefish</name>
    <dbReference type="NCBI Taxonomy" id="121402"/>
    <lineage>
        <taxon>Eukaryota</taxon>
        <taxon>Metazoa</taxon>
        <taxon>Chordata</taxon>
        <taxon>Craniata</taxon>
        <taxon>Vertebrata</taxon>
        <taxon>Euteleostomi</taxon>
        <taxon>Actinopterygii</taxon>
        <taxon>Neopterygii</taxon>
        <taxon>Teleostei</taxon>
        <taxon>Albuliformes</taxon>
        <taxon>Albulidae</taxon>
        <taxon>Albula</taxon>
    </lineage>
</organism>
<sequence length="178" mass="19759">MNFSNFRSWNRGQYYCKTENKHGTHNATAPLVTLKGRAGLFGAIGGAVAIVALVFPVVIVCMRRRNSIKGAEFRVESKEDNKSPVYDDISEMAQSHTAAQDTNRDDDEAVLYSTVETANSSSQEETLYSNIQKSHPKSEDEVQYASIMFSKPNAAPRSSEPKVEDDCVLYSTVTKHKT</sequence>
<keyword evidence="1" id="KW-0472">Membrane</keyword>
<evidence type="ECO:0000313" key="2">
    <source>
        <dbReference type="EMBL" id="KAG9335402.1"/>
    </source>
</evidence>